<gene>
    <name evidence="1" type="ORF">RBSWK_00846</name>
</gene>
<reference evidence="1 2" key="1">
    <citation type="journal article" date="2013" name="Mar. Genomics">
        <title>Expression of sulfatases in Rhodopirellula baltica and the diversity of sulfatases in the genus Rhodopirellula.</title>
        <authorList>
            <person name="Wegner C.E."/>
            <person name="Richter-Heitmann T."/>
            <person name="Klindworth A."/>
            <person name="Klockow C."/>
            <person name="Richter M."/>
            <person name="Achstetter T."/>
            <person name="Glockner F.O."/>
            <person name="Harder J."/>
        </authorList>
    </citation>
    <scope>NUCLEOTIDE SEQUENCE [LARGE SCALE GENOMIC DNA]</scope>
    <source>
        <strain evidence="1 2">SWK14</strain>
    </source>
</reference>
<dbReference type="AlphaFoldDB" id="L7CMG7"/>
<sequence>MERLRTGGAGCDVAAAKQIVSQRDEIHHPGKSTEVMVCALHWLR</sequence>
<evidence type="ECO:0000313" key="1">
    <source>
        <dbReference type="EMBL" id="ELP35178.1"/>
    </source>
</evidence>
<proteinExistence type="predicted"/>
<organism evidence="1 2">
    <name type="scientific">Rhodopirellula baltica SWK14</name>
    <dbReference type="NCBI Taxonomy" id="993516"/>
    <lineage>
        <taxon>Bacteria</taxon>
        <taxon>Pseudomonadati</taxon>
        <taxon>Planctomycetota</taxon>
        <taxon>Planctomycetia</taxon>
        <taxon>Pirellulales</taxon>
        <taxon>Pirellulaceae</taxon>
        <taxon>Rhodopirellula</taxon>
    </lineage>
</organism>
<dbReference type="Proteomes" id="UP000010959">
    <property type="component" value="Unassembled WGS sequence"/>
</dbReference>
<name>L7CMG7_RHOBT</name>
<accession>L7CMG7</accession>
<protein>
    <submittedName>
        <fullName evidence="1">Uncharacterized protein</fullName>
    </submittedName>
</protein>
<dbReference type="EMBL" id="AMWG01000020">
    <property type="protein sequence ID" value="ELP35178.1"/>
    <property type="molecule type" value="Genomic_DNA"/>
</dbReference>
<comment type="caution">
    <text evidence="1">The sequence shown here is derived from an EMBL/GenBank/DDBJ whole genome shotgun (WGS) entry which is preliminary data.</text>
</comment>
<evidence type="ECO:0000313" key="2">
    <source>
        <dbReference type="Proteomes" id="UP000010959"/>
    </source>
</evidence>